<name>A0A4V3A9C6_9PROT</name>
<proteinExistence type="predicted"/>
<dbReference type="InterPro" id="IPR036397">
    <property type="entry name" value="RNaseH_sf"/>
</dbReference>
<evidence type="ECO:0000313" key="2">
    <source>
        <dbReference type="EMBL" id="TDH58735.1"/>
    </source>
</evidence>
<dbReference type="Pfam" id="PF13333">
    <property type="entry name" value="rve_2"/>
    <property type="match status" value="1"/>
</dbReference>
<organism evidence="2 3">
    <name type="scientific">Dankookia rubra</name>
    <dbReference type="NCBI Taxonomy" id="1442381"/>
    <lineage>
        <taxon>Bacteria</taxon>
        <taxon>Pseudomonadati</taxon>
        <taxon>Pseudomonadota</taxon>
        <taxon>Alphaproteobacteria</taxon>
        <taxon>Acetobacterales</taxon>
        <taxon>Roseomonadaceae</taxon>
        <taxon>Dankookia</taxon>
    </lineage>
</organism>
<reference evidence="2 3" key="1">
    <citation type="journal article" date="2016" name="J. Microbiol.">
        <title>Dankookia rubra gen. nov., sp. nov., an alphaproteobacterium isolated from sediment of a shallow stream.</title>
        <authorList>
            <person name="Kim W.H."/>
            <person name="Kim D.H."/>
            <person name="Kang K."/>
            <person name="Ahn T.Y."/>
        </authorList>
    </citation>
    <scope>NUCLEOTIDE SEQUENCE [LARGE SCALE GENOMIC DNA]</scope>
    <source>
        <strain evidence="2 3">JCM30602</strain>
    </source>
</reference>
<feature type="domain" description="Integrase catalytic" evidence="1">
    <location>
        <begin position="125"/>
        <end position="294"/>
    </location>
</feature>
<dbReference type="PROSITE" id="PS50994">
    <property type="entry name" value="INTEGRASE"/>
    <property type="match status" value="1"/>
</dbReference>
<dbReference type="NCBIfam" id="NF033516">
    <property type="entry name" value="transpos_IS3"/>
    <property type="match status" value="1"/>
</dbReference>
<accession>A0A4V3A9C6</accession>
<dbReference type="InterPro" id="IPR048020">
    <property type="entry name" value="Transpos_IS3"/>
</dbReference>
<gene>
    <name evidence="2" type="ORF">E2C06_31095</name>
</gene>
<evidence type="ECO:0000259" key="1">
    <source>
        <dbReference type="PROSITE" id="PS50994"/>
    </source>
</evidence>
<dbReference type="PANTHER" id="PTHR46889:SF4">
    <property type="entry name" value="TRANSPOSASE INSO FOR INSERTION SEQUENCE ELEMENT IS911B-RELATED"/>
    <property type="match status" value="1"/>
</dbReference>
<dbReference type="GO" id="GO:0003676">
    <property type="term" value="F:nucleic acid binding"/>
    <property type="evidence" value="ECO:0007669"/>
    <property type="project" value="InterPro"/>
</dbReference>
<dbReference type="InterPro" id="IPR001584">
    <property type="entry name" value="Integrase_cat-core"/>
</dbReference>
<dbReference type="InterPro" id="IPR025948">
    <property type="entry name" value="HTH-like_dom"/>
</dbReference>
<dbReference type="Pfam" id="PF13276">
    <property type="entry name" value="HTH_21"/>
    <property type="match status" value="1"/>
</dbReference>
<dbReference type="OrthoDB" id="7268960at2"/>
<dbReference type="PANTHER" id="PTHR46889">
    <property type="entry name" value="TRANSPOSASE INSF FOR INSERTION SEQUENCE IS3B-RELATED"/>
    <property type="match status" value="1"/>
</dbReference>
<evidence type="ECO:0000313" key="3">
    <source>
        <dbReference type="Proteomes" id="UP000295096"/>
    </source>
</evidence>
<dbReference type="SUPFAM" id="SSF53098">
    <property type="entry name" value="Ribonuclease H-like"/>
    <property type="match status" value="1"/>
</dbReference>
<dbReference type="Gene3D" id="3.30.420.10">
    <property type="entry name" value="Ribonuclease H-like superfamily/Ribonuclease H"/>
    <property type="match status" value="1"/>
</dbReference>
<dbReference type="InterPro" id="IPR012337">
    <property type="entry name" value="RNaseH-like_sf"/>
</dbReference>
<keyword evidence="3" id="KW-1185">Reference proteome</keyword>
<comment type="caution">
    <text evidence="2">The sequence shown here is derived from an EMBL/GenBank/DDBJ whole genome shotgun (WGS) entry which is preliminary data.</text>
</comment>
<dbReference type="RefSeq" id="WP_133292457.1">
    <property type="nucleotide sequence ID" value="NZ_SMSJ01000099.1"/>
</dbReference>
<dbReference type="InterPro" id="IPR050900">
    <property type="entry name" value="Transposase_IS3/IS150/IS904"/>
</dbReference>
<protein>
    <submittedName>
        <fullName evidence="2">IS3 family transposase</fullName>
    </submittedName>
</protein>
<dbReference type="GO" id="GO:0015074">
    <property type="term" value="P:DNA integration"/>
    <property type="evidence" value="ECO:0007669"/>
    <property type="project" value="InterPro"/>
</dbReference>
<dbReference type="Proteomes" id="UP000295096">
    <property type="component" value="Unassembled WGS sequence"/>
</dbReference>
<dbReference type="EMBL" id="SMSJ01000099">
    <property type="protein sequence ID" value="TDH58735.1"/>
    <property type="molecule type" value="Genomic_DNA"/>
</dbReference>
<dbReference type="Pfam" id="PF00665">
    <property type="entry name" value="rve"/>
    <property type="match status" value="1"/>
</dbReference>
<sequence>MAASLSPTTKRRYGVARVCRAWRVPRSSYYAAQTAAAATPEPGPALRRGPQPAIADAALLAAIRADLARSPWTGEGHRKVWARLRTQDGIRVARKRVLRLMREHHLLSPHRARTRPEAQHDRRITTDAPNVMWAIDATQVTTVQDGKVWLFGVVEHWNAEMLGWHVSRRGTRHEAIQALGMAVRQQFGHLSRDVARSLALRHDHGSNFMADDFQRQMRFWGVSPSYAFVAEPETNGCIERLFRTLKEQAIHGCIFQTIDDVRAAVRAFVACYNAEWLIEKNSHRSPADMRADWLEETLRRAA</sequence>
<dbReference type="AlphaFoldDB" id="A0A4V3A9C6"/>